<dbReference type="EMBL" id="JAHHGM010000011">
    <property type="protein sequence ID" value="MBT2989824.1"/>
    <property type="molecule type" value="Genomic_DNA"/>
</dbReference>
<keyword evidence="2 8" id="KW-0699">rRNA-binding</keyword>
<dbReference type="GO" id="GO:1990904">
    <property type="term" value="C:ribonucleoprotein complex"/>
    <property type="evidence" value="ECO:0007669"/>
    <property type="project" value="UniProtKB-KW"/>
</dbReference>
<dbReference type="FunFam" id="3.30.1370.30:FF:000002">
    <property type="entry name" value="30S ribosomal protein S8"/>
    <property type="match status" value="1"/>
</dbReference>
<dbReference type="Pfam" id="PF00410">
    <property type="entry name" value="Ribosomal_S8"/>
    <property type="match status" value="1"/>
</dbReference>
<dbReference type="FunFam" id="3.30.1490.10:FF:000001">
    <property type="entry name" value="30S ribosomal protein S8"/>
    <property type="match status" value="1"/>
</dbReference>
<dbReference type="HAMAP" id="MF_01302_B">
    <property type="entry name" value="Ribosomal_uS8_B"/>
    <property type="match status" value="1"/>
</dbReference>
<sequence>MSMSDPIADMLTRIRNGQAAKKTTVELPSSKLKHSIANLLKQEGFLQEVSINSETAKPTLVLELRYYQGRPVIDLIKRISRPGLRVYKGKNDLPKVRGGLGVAIISTSKGVMTDRTARETGQGGEVIAYVA</sequence>
<keyword evidence="4 8" id="KW-0689">Ribosomal protein</keyword>
<dbReference type="PANTHER" id="PTHR11758">
    <property type="entry name" value="40S RIBOSOMAL PROTEIN S15A"/>
    <property type="match status" value="1"/>
</dbReference>
<comment type="function">
    <text evidence="8">One of the primary rRNA binding proteins, it binds directly to 16S rRNA central domain where it helps coordinate assembly of the platform of the 30S subunit.</text>
</comment>
<comment type="caution">
    <text evidence="10">The sequence shown here is derived from an EMBL/GenBank/DDBJ whole genome shotgun (WGS) entry which is preliminary data.</text>
</comment>
<dbReference type="Proteomes" id="UP000770889">
    <property type="component" value="Unassembled WGS sequence"/>
</dbReference>
<dbReference type="InterPro" id="IPR035987">
    <property type="entry name" value="Ribosomal_uS8_sf"/>
</dbReference>
<protein>
    <recommendedName>
        <fullName evidence="6 8">Small ribosomal subunit protein uS8</fullName>
    </recommendedName>
</protein>
<evidence type="ECO:0000256" key="8">
    <source>
        <dbReference type="HAMAP-Rule" id="MF_01302"/>
    </source>
</evidence>
<accession>A0A944QVB4</accession>
<dbReference type="GO" id="GO:0005840">
    <property type="term" value="C:ribosome"/>
    <property type="evidence" value="ECO:0007669"/>
    <property type="project" value="UniProtKB-KW"/>
</dbReference>
<dbReference type="GO" id="GO:0006412">
    <property type="term" value="P:translation"/>
    <property type="evidence" value="ECO:0007669"/>
    <property type="project" value="UniProtKB-UniRule"/>
</dbReference>
<evidence type="ECO:0000313" key="10">
    <source>
        <dbReference type="EMBL" id="MBT2989824.1"/>
    </source>
</evidence>
<dbReference type="InterPro" id="IPR000630">
    <property type="entry name" value="Ribosomal_uS8"/>
</dbReference>
<evidence type="ECO:0000256" key="2">
    <source>
        <dbReference type="ARBA" id="ARBA00022730"/>
    </source>
</evidence>
<dbReference type="InterPro" id="IPR047863">
    <property type="entry name" value="Ribosomal_uS8_CS"/>
</dbReference>
<reference evidence="10 11" key="1">
    <citation type="submission" date="2021-05" db="EMBL/GenBank/DDBJ databases">
        <title>Genetic and Functional Diversity in Clade A Lucinid endosymbionts from the Bahamas.</title>
        <authorList>
            <person name="Giani N.M."/>
            <person name="Engel A.S."/>
            <person name="Campbell B.J."/>
        </authorList>
    </citation>
    <scope>NUCLEOTIDE SEQUENCE [LARGE SCALE GENOMIC DNA]</scope>
    <source>
        <strain evidence="10">LUC16012Gg_MoonRockCtena</strain>
    </source>
</reference>
<dbReference type="Gene3D" id="3.30.1370.30">
    <property type="match status" value="1"/>
</dbReference>
<organism evidence="10 11">
    <name type="scientific">Candidatus Thiodiazotropha taylori</name>
    <dbReference type="NCBI Taxonomy" id="2792791"/>
    <lineage>
        <taxon>Bacteria</taxon>
        <taxon>Pseudomonadati</taxon>
        <taxon>Pseudomonadota</taxon>
        <taxon>Gammaproteobacteria</taxon>
        <taxon>Chromatiales</taxon>
        <taxon>Sedimenticolaceae</taxon>
        <taxon>Candidatus Thiodiazotropha</taxon>
    </lineage>
</organism>
<dbReference type="Gene3D" id="3.30.1490.10">
    <property type="match status" value="1"/>
</dbReference>
<dbReference type="PROSITE" id="PS00053">
    <property type="entry name" value="RIBOSOMAL_S8"/>
    <property type="match status" value="1"/>
</dbReference>
<dbReference type="GO" id="GO:0019843">
    <property type="term" value="F:rRNA binding"/>
    <property type="evidence" value="ECO:0007669"/>
    <property type="project" value="UniProtKB-UniRule"/>
</dbReference>
<dbReference type="AlphaFoldDB" id="A0A944QVB4"/>
<dbReference type="GO" id="GO:0005737">
    <property type="term" value="C:cytoplasm"/>
    <property type="evidence" value="ECO:0007669"/>
    <property type="project" value="UniProtKB-ARBA"/>
</dbReference>
<evidence type="ECO:0000256" key="6">
    <source>
        <dbReference type="ARBA" id="ARBA00035258"/>
    </source>
</evidence>
<keyword evidence="3 8" id="KW-0694">RNA-binding</keyword>
<evidence type="ECO:0000313" key="11">
    <source>
        <dbReference type="Proteomes" id="UP000770889"/>
    </source>
</evidence>
<evidence type="ECO:0000256" key="1">
    <source>
        <dbReference type="ARBA" id="ARBA00006471"/>
    </source>
</evidence>
<evidence type="ECO:0000256" key="5">
    <source>
        <dbReference type="ARBA" id="ARBA00023274"/>
    </source>
</evidence>
<keyword evidence="5 8" id="KW-0687">Ribonucleoprotein</keyword>
<evidence type="ECO:0000256" key="7">
    <source>
        <dbReference type="ARBA" id="ARBA00046740"/>
    </source>
</evidence>
<dbReference type="GO" id="GO:0003735">
    <property type="term" value="F:structural constituent of ribosome"/>
    <property type="evidence" value="ECO:0007669"/>
    <property type="project" value="InterPro"/>
</dbReference>
<evidence type="ECO:0000256" key="9">
    <source>
        <dbReference type="RuleBase" id="RU003660"/>
    </source>
</evidence>
<proteinExistence type="inferred from homology"/>
<dbReference type="SUPFAM" id="SSF56047">
    <property type="entry name" value="Ribosomal protein S8"/>
    <property type="match status" value="1"/>
</dbReference>
<name>A0A944QVB4_9GAMM</name>
<evidence type="ECO:0000256" key="3">
    <source>
        <dbReference type="ARBA" id="ARBA00022884"/>
    </source>
</evidence>
<dbReference type="NCBIfam" id="NF001109">
    <property type="entry name" value="PRK00136.1"/>
    <property type="match status" value="1"/>
</dbReference>
<comment type="subunit">
    <text evidence="7 8">Part of the 30S ribosomal subunit. Contacts proteins S5 and S12.</text>
</comment>
<evidence type="ECO:0000256" key="4">
    <source>
        <dbReference type="ARBA" id="ARBA00022980"/>
    </source>
</evidence>
<gene>
    <name evidence="8 10" type="primary">rpsH</name>
    <name evidence="10" type="ORF">KME65_12795</name>
</gene>
<comment type="similarity">
    <text evidence="1 8 9">Belongs to the universal ribosomal protein uS8 family.</text>
</comment>